<accession>A0AAV2CHK7</accession>
<feature type="compositionally biased region" description="Low complexity" evidence="1">
    <location>
        <begin position="75"/>
        <end position="87"/>
    </location>
</feature>
<feature type="compositionally biased region" description="Pro residues" evidence="1">
    <location>
        <begin position="36"/>
        <end position="50"/>
    </location>
</feature>
<feature type="compositionally biased region" description="Polar residues" evidence="1">
    <location>
        <begin position="99"/>
        <end position="113"/>
    </location>
</feature>
<organism evidence="2 3">
    <name type="scientific">Linum trigynum</name>
    <dbReference type="NCBI Taxonomy" id="586398"/>
    <lineage>
        <taxon>Eukaryota</taxon>
        <taxon>Viridiplantae</taxon>
        <taxon>Streptophyta</taxon>
        <taxon>Embryophyta</taxon>
        <taxon>Tracheophyta</taxon>
        <taxon>Spermatophyta</taxon>
        <taxon>Magnoliopsida</taxon>
        <taxon>eudicotyledons</taxon>
        <taxon>Gunneridae</taxon>
        <taxon>Pentapetalae</taxon>
        <taxon>rosids</taxon>
        <taxon>fabids</taxon>
        <taxon>Malpighiales</taxon>
        <taxon>Linaceae</taxon>
        <taxon>Linum</taxon>
    </lineage>
</organism>
<name>A0AAV2CHK7_9ROSI</name>
<dbReference type="AlphaFoldDB" id="A0AAV2CHK7"/>
<feature type="compositionally biased region" description="Low complexity" evidence="1">
    <location>
        <begin position="130"/>
        <end position="141"/>
    </location>
</feature>
<reference evidence="2 3" key="1">
    <citation type="submission" date="2024-04" db="EMBL/GenBank/DDBJ databases">
        <authorList>
            <person name="Fracassetti M."/>
        </authorList>
    </citation>
    <scope>NUCLEOTIDE SEQUENCE [LARGE SCALE GENOMIC DNA]</scope>
</reference>
<feature type="region of interest" description="Disordered" evidence="1">
    <location>
        <begin position="13"/>
        <end position="205"/>
    </location>
</feature>
<keyword evidence="3" id="KW-1185">Reference proteome</keyword>
<dbReference type="Proteomes" id="UP001497516">
    <property type="component" value="Chromosome 1"/>
</dbReference>
<sequence length="205" mass="22783">MLLRRRVLIWSTDNNSSPYHKLNSIKRSDRYRPSPELQPLPPLPKPPPPSAAASNLHPRLPPRPVPAVVRRPEYESSGSPSSGEESSNGTPFYTPAGSAMSNNDGFYTPVSGSTRRHYSRSNDGTSLRLVNVSNNGSSVSVPDSKRTSPKWRLSSSVYSPEMKHVIIPSTNKPYLEPPPRRPPPREGEYQHNEQNQKLPRRVSAG</sequence>
<evidence type="ECO:0000313" key="2">
    <source>
        <dbReference type="EMBL" id="CAL1355386.1"/>
    </source>
</evidence>
<evidence type="ECO:0000256" key="1">
    <source>
        <dbReference type="SAM" id="MobiDB-lite"/>
    </source>
</evidence>
<evidence type="ECO:0000313" key="3">
    <source>
        <dbReference type="Proteomes" id="UP001497516"/>
    </source>
</evidence>
<dbReference type="EMBL" id="OZ034813">
    <property type="protein sequence ID" value="CAL1355386.1"/>
    <property type="molecule type" value="Genomic_DNA"/>
</dbReference>
<protein>
    <submittedName>
        <fullName evidence="2">Uncharacterized protein</fullName>
    </submittedName>
</protein>
<proteinExistence type="predicted"/>
<gene>
    <name evidence="2" type="ORF">LTRI10_LOCUS3152</name>
</gene>